<dbReference type="RefSeq" id="WP_209485294.1">
    <property type="nucleotide sequence ID" value="NZ_JAGGKQ010000012.1"/>
</dbReference>
<dbReference type="EMBL" id="JAGGKQ010000012">
    <property type="protein sequence ID" value="MBP1922803.1"/>
    <property type="molecule type" value="Genomic_DNA"/>
</dbReference>
<dbReference type="InterPro" id="IPR036061">
    <property type="entry name" value="CheW-like_dom_sf"/>
</dbReference>
<dbReference type="GO" id="GO:0007165">
    <property type="term" value="P:signal transduction"/>
    <property type="evidence" value="ECO:0007669"/>
    <property type="project" value="InterPro"/>
</dbReference>
<keyword evidence="4" id="KW-1185">Reference proteome</keyword>
<accession>A0A8T4GF98</accession>
<comment type="caution">
    <text evidence="3">The sequence shown here is derived from an EMBL/GenBank/DDBJ whole genome shotgun (WGS) entry which is preliminary data.</text>
</comment>
<dbReference type="AlphaFoldDB" id="A0A8T4GF98"/>
<dbReference type="PANTHER" id="PTHR22617:SF23">
    <property type="entry name" value="CHEMOTAXIS PROTEIN CHEW"/>
    <property type="match status" value="1"/>
</dbReference>
<dbReference type="OrthoDB" id="115049at2157"/>
<evidence type="ECO:0000259" key="2">
    <source>
        <dbReference type="PROSITE" id="PS50851"/>
    </source>
</evidence>
<dbReference type="PROSITE" id="PS50851">
    <property type="entry name" value="CHEW"/>
    <property type="match status" value="1"/>
</dbReference>
<protein>
    <submittedName>
        <fullName evidence="3">Purine-binding chemotaxis protein CheW</fullName>
    </submittedName>
</protein>
<reference evidence="3" key="1">
    <citation type="submission" date="2021-03" db="EMBL/GenBank/DDBJ databases">
        <title>Genomic Encyclopedia of Type Strains, Phase IV (KMG-IV): sequencing the most valuable type-strain genomes for metagenomic binning, comparative biology and taxonomic classification.</title>
        <authorList>
            <person name="Goeker M."/>
        </authorList>
    </citation>
    <scope>NUCLEOTIDE SEQUENCE</scope>
    <source>
        <strain evidence="3">DSM 23564</strain>
    </source>
</reference>
<dbReference type="Gene3D" id="2.40.50.180">
    <property type="entry name" value="CheA-289, Domain 4"/>
    <property type="match status" value="1"/>
</dbReference>
<dbReference type="GO" id="GO:0006935">
    <property type="term" value="P:chemotaxis"/>
    <property type="evidence" value="ECO:0007669"/>
    <property type="project" value="InterPro"/>
</dbReference>
<evidence type="ECO:0000256" key="1">
    <source>
        <dbReference type="SAM" id="MobiDB-lite"/>
    </source>
</evidence>
<feature type="compositionally biased region" description="Gly residues" evidence="1">
    <location>
        <begin position="147"/>
        <end position="160"/>
    </location>
</feature>
<feature type="region of interest" description="Disordered" evidence="1">
    <location>
        <begin position="141"/>
        <end position="182"/>
    </location>
</feature>
<dbReference type="SUPFAM" id="SSF50341">
    <property type="entry name" value="CheW-like"/>
    <property type="match status" value="1"/>
</dbReference>
<dbReference type="InterPro" id="IPR002545">
    <property type="entry name" value="CheW-lke_dom"/>
</dbReference>
<dbReference type="Proteomes" id="UP000823588">
    <property type="component" value="Unassembled WGS sequence"/>
</dbReference>
<evidence type="ECO:0000313" key="4">
    <source>
        <dbReference type="Proteomes" id="UP000823588"/>
    </source>
</evidence>
<dbReference type="PANTHER" id="PTHR22617">
    <property type="entry name" value="CHEMOTAXIS SENSOR HISTIDINE KINASE-RELATED"/>
    <property type="match status" value="1"/>
</dbReference>
<proteinExistence type="predicted"/>
<sequence length="182" mass="18844">MAAMEADAEPTKVLEFGLGEGTYCLDIGVIDEIVDAGELTRIPNSPDHVEGVMDLRGRTTTIVDPKTLFGIGETGPRERIVVFDDDELSEGGTVGWIVDEVFQVRDVSPENVDDGTTADDPGLNGIVKSDDRFVVWVDPEVDADEGAGTGIDGAGAGDGAGIDDDGTGVDDDGTGVDGSESA</sequence>
<dbReference type="InterPro" id="IPR039315">
    <property type="entry name" value="CheW"/>
</dbReference>
<feature type="domain" description="CheW-like" evidence="2">
    <location>
        <begin position="10"/>
        <end position="148"/>
    </location>
</feature>
<name>A0A8T4GF98_9EURY</name>
<evidence type="ECO:0000313" key="3">
    <source>
        <dbReference type="EMBL" id="MBP1922803.1"/>
    </source>
</evidence>
<dbReference type="SMART" id="SM00260">
    <property type="entry name" value="CheW"/>
    <property type="match status" value="1"/>
</dbReference>
<dbReference type="Pfam" id="PF01584">
    <property type="entry name" value="CheW"/>
    <property type="match status" value="1"/>
</dbReference>
<gene>
    <name evidence="3" type="ORF">J2751_001819</name>
</gene>
<dbReference type="GO" id="GO:0005829">
    <property type="term" value="C:cytosol"/>
    <property type="evidence" value="ECO:0007669"/>
    <property type="project" value="TreeGrafter"/>
</dbReference>
<dbReference type="Gene3D" id="2.30.30.40">
    <property type="entry name" value="SH3 Domains"/>
    <property type="match status" value="1"/>
</dbReference>
<organism evidence="3 4">
    <name type="scientific">Halorubrum alkaliphilum</name>
    <dbReference type="NCBI Taxonomy" id="261290"/>
    <lineage>
        <taxon>Archaea</taxon>
        <taxon>Methanobacteriati</taxon>
        <taxon>Methanobacteriota</taxon>
        <taxon>Stenosarchaea group</taxon>
        <taxon>Halobacteria</taxon>
        <taxon>Halobacteriales</taxon>
        <taxon>Haloferacaceae</taxon>
        <taxon>Halorubrum</taxon>
    </lineage>
</organism>
<feature type="compositionally biased region" description="Acidic residues" evidence="1">
    <location>
        <begin position="161"/>
        <end position="174"/>
    </location>
</feature>